<dbReference type="AlphaFoldDB" id="A0A8H8BT77"/>
<gene>
    <name evidence="2" type="ORF">IFR04_004156</name>
</gene>
<evidence type="ECO:0000313" key="3">
    <source>
        <dbReference type="Proteomes" id="UP000664132"/>
    </source>
</evidence>
<protein>
    <submittedName>
        <fullName evidence="2">Uncharacterized protein</fullName>
    </submittedName>
</protein>
<name>A0A8H8BT77_9HELO</name>
<proteinExistence type="predicted"/>
<comment type="caution">
    <text evidence="2">The sequence shown here is derived from an EMBL/GenBank/DDBJ whole genome shotgun (WGS) entry which is preliminary data.</text>
</comment>
<dbReference type="EMBL" id="JAFJYH010000045">
    <property type="protein sequence ID" value="KAG4422678.1"/>
    <property type="molecule type" value="Genomic_DNA"/>
</dbReference>
<organism evidence="2 3">
    <name type="scientific">Cadophora malorum</name>
    <dbReference type="NCBI Taxonomy" id="108018"/>
    <lineage>
        <taxon>Eukaryota</taxon>
        <taxon>Fungi</taxon>
        <taxon>Dikarya</taxon>
        <taxon>Ascomycota</taxon>
        <taxon>Pezizomycotina</taxon>
        <taxon>Leotiomycetes</taxon>
        <taxon>Helotiales</taxon>
        <taxon>Ploettnerulaceae</taxon>
        <taxon>Cadophora</taxon>
    </lineage>
</organism>
<accession>A0A8H8BT77</accession>
<feature type="chain" id="PRO_5034637428" evidence="1">
    <location>
        <begin position="20"/>
        <end position="295"/>
    </location>
</feature>
<evidence type="ECO:0000313" key="2">
    <source>
        <dbReference type="EMBL" id="KAG4422678.1"/>
    </source>
</evidence>
<feature type="signal peptide" evidence="1">
    <location>
        <begin position="1"/>
        <end position="19"/>
    </location>
</feature>
<keyword evidence="1" id="KW-0732">Signal</keyword>
<keyword evidence="3" id="KW-1185">Reference proteome</keyword>
<sequence>MSWVQVASTLLLLFSIVAGAGPGFGPPQSYNPSGNPPWPPVQPAPDWTLAKFDEAFMFPVGKPEKGGCTAEQKSKLRDAFNEVMYLARLLYEYFSAELQGVTPYPHVGDFLYEIFGIHPSYYISRPNGGGSYDGEQDPVKDRSLYEIEKLQRVRGLMVLIAKHGRNELPWVQHQSLRTTRLYCDSSWWTWEEYQRDNEGRKTAVKLVQGPMYYDAFSNSFSWIPTGKKFDPKKGKCGPEGSDDRETEAFTNRDENAITFCPEYSKMMASKIILEMTAKLLMDLQDVPSLVPVKDL</sequence>
<reference evidence="2" key="1">
    <citation type="submission" date="2021-02" db="EMBL/GenBank/DDBJ databases">
        <title>Genome sequence Cadophora malorum strain M34.</title>
        <authorList>
            <person name="Stefanovic E."/>
            <person name="Vu D."/>
            <person name="Scully C."/>
            <person name="Dijksterhuis J."/>
            <person name="Roader J."/>
            <person name="Houbraken J."/>
        </authorList>
    </citation>
    <scope>NUCLEOTIDE SEQUENCE</scope>
    <source>
        <strain evidence="2">M34</strain>
    </source>
</reference>
<evidence type="ECO:0000256" key="1">
    <source>
        <dbReference type="SAM" id="SignalP"/>
    </source>
</evidence>
<dbReference type="Proteomes" id="UP000664132">
    <property type="component" value="Unassembled WGS sequence"/>
</dbReference>
<dbReference type="OrthoDB" id="3552704at2759"/>